<dbReference type="RefSeq" id="XP_073563367.1">
    <property type="nucleotide sequence ID" value="XM_073698722.1"/>
</dbReference>
<dbReference type="Proteomes" id="UP001642720">
    <property type="component" value="Unassembled WGS sequence"/>
</dbReference>
<organism evidence="1 2">
    <name type="scientific">Trichoderma ghanense</name>
    <dbReference type="NCBI Taxonomy" id="65468"/>
    <lineage>
        <taxon>Eukaryota</taxon>
        <taxon>Fungi</taxon>
        <taxon>Dikarya</taxon>
        <taxon>Ascomycota</taxon>
        <taxon>Pezizomycotina</taxon>
        <taxon>Sordariomycetes</taxon>
        <taxon>Hypocreomycetidae</taxon>
        <taxon>Hypocreales</taxon>
        <taxon>Hypocreaceae</taxon>
        <taxon>Trichoderma</taxon>
    </lineage>
</organism>
<reference evidence="1 2" key="1">
    <citation type="submission" date="2018-01" db="EMBL/GenBank/DDBJ databases">
        <title>Genome characterization of the sugarcane-associated fungus Trichoderma ghanense CCMA-1212 and their application in lignocelulose bioconversion.</title>
        <authorList>
            <person name="Steindorff A.S."/>
            <person name="Mendes T.D."/>
            <person name="Vilela E.S.D."/>
            <person name="Rodrigues D.S."/>
            <person name="Formighieri E.F."/>
            <person name="Melo I.S."/>
            <person name="Favaro L.C.L."/>
        </authorList>
    </citation>
    <scope>NUCLEOTIDE SEQUENCE [LARGE SCALE GENOMIC DNA]</scope>
    <source>
        <strain evidence="1 2">CCMA-1212</strain>
    </source>
</reference>
<evidence type="ECO:0000313" key="2">
    <source>
        <dbReference type="Proteomes" id="UP001642720"/>
    </source>
</evidence>
<accession>A0ABY2HHT6</accession>
<keyword evidence="2" id="KW-1185">Reference proteome</keyword>
<proteinExistence type="predicted"/>
<dbReference type="EMBL" id="PPTA01000001">
    <property type="protein sequence ID" value="TFB07166.1"/>
    <property type="molecule type" value="Genomic_DNA"/>
</dbReference>
<protein>
    <submittedName>
        <fullName evidence="1">Uncharacterized protein</fullName>
    </submittedName>
</protein>
<comment type="caution">
    <text evidence="1">The sequence shown here is derived from an EMBL/GenBank/DDBJ whole genome shotgun (WGS) entry which is preliminary data.</text>
</comment>
<gene>
    <name evidence="1" type="ORF">CCMA1212_001289</name>
</gene>
<dbReference type="GeneID" id="300573172"/>
<name>A0ABY2HHT6_9HYPO</name>
<evidence type="ECO:0000313" key="1">
    <source>
        <dbReference type="EMBL" id="TFB07166.1"/>
    </source>
</evidence>
<sequence length="55" mass="6096">MLLVRPCHLLLSPSLPPSFYLRAARDPPGATASHLRCKSLLCVGMYEVHYNPDTS</sequence>